<sequence>MAATRIPGAEIGPTEVSPQAGGRVGTSLNPDQQAAVDAVHGWLPMPHAAPVFRLFGYAGTGKTTLARTIAADLPRVAFAAFTGKAASVLRAKGCEDAQTIHQLIYRRVTEETTRQPRFVRKEEIELSSIALIIIDECSMVDQRLGEDLLSYNKRILVLGDPAQLPPVQGTGYFTTAKPDVLLTQIHRQAADNPIVELATRVRQGGQLSPGTYGDSRILTALDIDPDAVLAADQVLCGRNATCRRLNTRIRELRGQRAPWPAAGDKLVCLRNNHSRGLLNGEIWFITALLPPDAPHVVRLVLRSEDGTVSDKEVRVHEAFFTGTEGKLTEKERLGLEEFRYGYALTVHKAQGSEWNHVVFFDEGDTFGKDAESFRYTGLTRAAETITVVLP</sequence>
<dbReference type="Pfam" id="PF13604">
    <property type="entry name" value="AAA_30"/>
    <property type="match status" value="1"/>
</dbReference>
<evidence type="ECO:0000313" key="6">
    <source>
        <dbReference type="EMBL" id="GLS65167.1"/>
    </source>
</evidence>
<reference evidence="6" key="4">
    <citation type="submission" date="2023-01" db="EMBL/GenBank/DDBJ databases">
        <title>Draft genome sequence of Methylobacterium oxalidis strain NBRC 107715.</title>
        <authorList>
            <person name="Sun Q."/>
            <person name="Mori K."/>
        </authorList>
    </citation>
    <scope>NUCLEOTIDE SEQUENCE</scope>
    <source>
        <strain evidence="6">NBRC 107715</strain>
    </source>
</reference>
<dbReference type="InterPro" id="IPR027417">
    <property type="entry name" value="P-loop_NTPase"/>
</dbReference>
<dbReference type="GO" id="GO:0005524">
    <property type="term" value="F:ATP binding"/>
    <property type="evidence" value="ECO:0007669"/>
    <property type="project" value="UniProtKB-KW"/>
</dbReference>
<evidence type="ECO:0000256" key="1">
    <source>
        <dbReference type="ARBA" id="ARBA00022741"/>
    </source>
</evidence>
<dbReference type="PANTHER" id="PTHR43788:SF6">
    <property type="entry name" value="DNA HELICASE B"/>
    <property type="match status" value="1"/>
</dbReference>
<keyword evidence="1" id="KW-0547">Nucleotide-binding</keyword>
<evidence type="ECO:0000313" key="7">
    <source>
        <dbReference type="Proteomes" id="UP000321960"/>
    </source>
</evidence>
<name>A0A512J852_9HYPH</name>
<dbReference type="EMBL" id="BSPK01000064">
    <property type="protein sequence ID" value="GLS65167.1"/>
    <property type="molecule type" value="Genomic_DNA"/>
</dbReference>
<dbReference type="CDD" id="cd18809">
    <property type="entry name" value="SF1_C_RecD"/>
    <property type="match status" value="1"/>
</dbReference>
<gene>
    <name evidence="6" type="ORF">GCM10007888_35490</name>
    <name evidence="5" type="ORF">MOX02_41860</name>
</gene>
<dbReference type="RefSeq" id="WP_147027679.1">
    <property type="nucleotide sequence ID" value="NZ_BJZU01000092.1"/>
</dbReference>
<dbReference type="PANTHER" id="PTHR43788">
    <property type="entry name" value="DNA2/NAM7 HELICASE FAMILY MEMBER"/>
    <property type="match status" value="1"/>
</dbReference>
<dbReference type="GO" id="GO:0003678">
    <property type="term" value="F:DNA helicase activity"/>
    <property type="evidence" value="ECO:0007669"/>
    <property type="project" value="UniProtKB-ARBA"/>
</dbReference>
<organism evidence="5 7">
    <name type="scientific">Methylobacterium oxalidis</name>
    <dbReference type="NCBI Taxonomy" id="944322"/>
    <lineage>
        <taxon>Bacteria</taxon>
        <taxon>Pseudomonadati</taxon>
        <taxon>Pseudomonadota</taxon>
        <taxon>Alphaproteobacteria</taxon>
        <taxon>Hyphomicrobiales</taxon>
        <taxon>Methylobacteriaceae</taxon>
        <taxon>Methylobacterium</taxon>
    </lineage>
</organism>
<keyword evidence="8" id="KW-1185">Reference proteome</keyword>
<dbReference type="AlphaFoldDB" id="A0A512J852"/>
<comment type="caution">
    <text evidence="5">The sequence shown here is derived from an EMBL/GenBank/DDBJ whole genome shotgun (WGS) entry which is preliminary data.</text>
</comment>
<dbReference type="OrthoDB" id="9803432at2"/>
<dbReference type="EMBL" id="BJZU01000092">
    <property type="protein sequence ID" value="GEP06148.1"/>
    <property type="molecule type" value="Genomic_DNA"/>
</dbReference>
<evidence type="ECO:0000313" key="5">
    <source>
        <dbReference type="EMBL" id="GEP06148.1"/>
    </source>
</evidence>
<evidence type="ECO:0000259" key="4">
    <source>
        <dbReference type="Pfam" id="PF13538"/>
    </source>
</evidence>
<evidence type="ECO:0000256" key="2">
    <source>
        <dbReference type="ARBA" id="ARBA00022840"/>
    </source>
</evidence>
<dbReference type="InterPro" id="IPR050534">
    <property type="entry name" value="Coronavir_polyprotein_1ab"/>
</dbReference>
<accession>A0A512J852</accession>
<keyword evidence="2 5" id="KW-0067">ATP-binding</keyword>
<dbReference type="Gene3D" id="3.40.50.300">
    <property type="entry name" value="P-loop containing nucleotide triphosphate hydrolases"/>
    <property type="match status" value="2"/>
</dbReference>
<dbReference type="SUPFAM" id="SSF52540">
    <property type="entry name" value="P-loop containing nucleoside triphosphate hydrolases"/>
    <property type="match status" value="1"/>
</dbReference>
<evidence type="ECO:0000313" key="8">
    <source>
        <dbReference type="Proteomes" id="UP001156856"/>
    </source>
</evidence>
<reference evidence="6" key="1">
    <citation type="journal article" date="2014" name="Int. J. Syst. Evol. Microbiol.">
        <title>Complete genome of a new Firmicutes species belonging to the dominant human colonic microbiota ('Ruminococcus bicirculans') reveals two chromosomes and a selective capacity to utilize plant glucans.</title>
        <authorList>
            <consortium name="NISC Comparative Sequencing Program"/>
            <person name="Wegmann U."/>
            <person name="Louis P."/>
            <person name="Goesmann A."/>
            <person name="Henrissat B."/>
            <person name="Duncan S.H."/>
            <person name="Flint H.J."/>
        </authorList>
    </citation>
    <scope>NUCLEOTIDE SEQUENCE</scope>
    <source>
        <strain evidence="6">NBRC 107715</strain>
    </source>
</reference>
<proteinExistence type="predicted"/>
<reference evidence="5 7" key="3">
    <citation type="submission" date="2019-07" db="EMBL/GenBank/DDBJ databases">
        <title>Whole genome shotgun sequence of Methylobacterium oxalidis NBRC 107715.</title>
        <authorList>
            <person name="Hosoyama A."/>
            <person name="Uohara A."/>
            <person name="Ohji S."/>
            <person name="Ichikawa N."/>
        </authorList>
    </citation>
    <scope>NUCLEOTIDE SEQUENCE [LARGE SCALE GENOMIC DNA]</scope>
    <source>
        <strain evidence="5 7">NBRC 107715</strain>
    </source>
</reference>
<protein>
    <submittedName>
        <fullName evidence="5">ATP-binding protein</fullName>
    </submittedName>
</protein>
<feature type="domain" description="UvrD-like helicase C-terminal" evidence="4">
    <location>
        <begin position="340"/>
        <end position="388"/>
    </location>
</feature>
<feature type="region of interest" description="Disordered" evidence="3">
    <location>
        <begin position="1"/>
        <end position="26"/>
    </location>
</feature>
<evidence type="ECO:0000256" key="3">
    <source>
        <dbReference type="SAM" id="MobiDB-lite"/>
    </source>
</evidence>
<dbReference type="Proteomes" id="UP000321960">
    <property type="component" value="Unassembled WGS sequence"/>
</dbReference>
<dbReference type="InterPro" id="IPR027785">
    <property type="entry name" value="UvrD-like_helicase_C"/>
</dbReference>
<dbReference type="Proteomes" id="UP001156856">
    <property type="component" value="Unassembled WGS sequence"/>
</dbReference>
<reference evidence="8" key="2">
    <citation type="journal article" date="2019" name="Int. J. Syst. Evol. Microbiol.">
        <title>The Global Catalogue of Microorganisms (GCM) 10K type strain sequencing project: providing services to taxonomists for standard genome sequencing and annotation.</title>
        <authorList>
            <consortium name="The Broad Institute Genomics Platform"/>
            <consortium name="The Broad Institute Genome Sequencing Center for Infectious Disease"/>
            <person name="Wu L."/>
            <person name="Ma J."/>
        </authorList>
    </citation>
    <scope>NUCLEOTIDE SEQUENCE [LARGE SCALE GENOMIC DNA]</scope>
    <source>
        <strain evidence="8">NBRC 107715</strain>
    </source>
</reference>
<dbReference type="Pfam" id="PF13538">
    <property type="entry name" value="UvrD_C_2"/>
    <property type="match status" value="1"/>
</dbReference>